<name>A0AAN7JRG1_9MYRT</name>
<keyword evidence="2" id="KW-1185">Reference proteome</keyword>
<protein>
    <submittedName>
        <fullName evidence="1">Uncharacterized protein</fullName>
    </submittedName>
</protein>
<evidence type="ECO:0000313" key="1">
    <source>
        <dbReference type="EMBL" id="KAK4752081.1"/>
    </source>
</evidence>
<reference evidence="1 2" key="1">
    <citation type="journal article" date="2023" name="Hortic Res">
        <title>Pangenome of water caltrop reveals structural variations and asymmetric subgenome divergence after allopolyploidization.</title>
        <authorList>
            <person name="Zhang X."/>
            <person name="Chen Y."/>
            <person name="Wang L."/>
            <person name="Yuan Y."/>
            <person name="Fang M."/>
            <person name="Shi L."/>
            <person name="Lu R."/>
            <person name="Comes H.P."/>
            <person name="Ma Y."/>
            <person name="Chen Y."/>
            <person name="Huang G."/>
            <person name="Zhou Y."/>
            <person name="Zheng Z."/>
            <person name="Qiu Y."/>
        </authorList>
    </citation>
    <scope>NUCLEOTIDE SEQUENCE [LARGE SCALE GENOMIC DNA]</scope>
    <source>
        <tissue evidence="1">Roots</tissue>
    </source>
</reference>
<comment type="caution">
    <text evidence="1">The sequence shown here is derived from an EMBL/GenBank/DDBJ whole genome shotgun (WGS) entry which is preliminary data.</text>
</comment>
<dbReference type="EMBL" id="JAXIOK010000016">
    <property type="protein sequence ID" value="KAK4752081.1"/>
    <property type="molecule type" value="Genomic_DNA"/>
</dbReference>
<gene>
    <name evidence="1" type="ORF">SAY87_020879</name>
</gene>
<dbReference type="Proteomes" id="UP001345219">
    <property type="component" value="Chromosome 16"/>
</dbReference>
<sequence length="140" mass="14682">MPALGCCVDAAVAAPPFSNVPLTVTATAPAASLSSVASMDDMPCWSPSHSASFRNTPYLDGACSGSLNPMGNNGFYYCREDDYGASEAAGDDEQLGSLVGPSSKFALKADSENGFGRQLQAMHIRVHNTITRKLFNQTQG</sequence>
<evidence type="ECO:0000313" key="2">
    <source>
        <dbReference type="Proteomes" id="UP001345219"/>
    </source>
</evidence>
<dbReference type="AlphaFoldDB" id="A0AAN7JRG1"/>
<proteinExistence type="predicted"/>
<accession>A0AAN7JRG1</accession>
<organism evidence="1 2">
    <name type="scientific">Trapa incisa</name>
    <dbReference type="NCBI Taxonomy" id="236973"/>
    <lineage>
        <taxon>Eukaryota</taxon>
        <taxon>Viridiplantae</taxon>
        <taxon>Streptophyta</taxon>
        <taxon>Embryophyta</taxon>
        <taxon>Tracheophyta</taxon>
        <taxon>Spermatophyta</taxon>
        <taxon>Magnoliopsida</taxon>
        <taxon>eudicotyledons</taxon>
        <taxon>Gunneridae</taxon>
        <taxon>Pentapetalae</taxon>
        <taxon>rosids</taxon>
        <taxon>malvids</taxon>
        <taxon>Myrtales</taxon>
        <taxon>Lythraceae</taxon>
        <taxon>Trapa</taxon>
    </lineage>
</organism>